<sequence>GRRHMERDARRGPLARLDCEGISRCCGSGMLKGKIGMAILVRLKFVSGRSQVQFGPILPRWPCAPFSATVVGEHPCGLEPRTWGRARRYDGGHDYSRAR</sequence>
<gene>
    <name evidence="1" type="ORF">COLINT_03170</name>
</gene>
<organism evidence="1 2">
    <name type="scientific">Collinsella intestinalis DSM 13280</name>
    <dbReference type="NCBI Taxonomy" id="521003"/>
    <lineage>
        <taxon>Bacteria</taxon>
        <taxon>Bacillati</taxon>
        <taxon>Actinomycetota</taxon>
        <taxon>Coriobacteriia</taxon>
        <taxon>Coriobacteriales</taxon>
        <taxon>Coriobacteriaceae</taxon>
        <taxon>Collinsella</taxon>
    </lineage>
</organism>
<dbReference type="EMBL" id="ABXH02000025">
    <property type="protein sequence ID" value="EEP44091.1"/>
    <property type="molecule type" value="Genomic_DNA"/>
</dbReference>
<comment type="caution">
    <text evidence="1">The sequence shown here is derived from an EMBL/GenBank/DDBJ whole genome shotgun (WGS) entry which is preliminary data.</text>
</comment>
<reference evidence="1 2" key="1">
    <citation type="submission" date="2009-04" db="EMBL/GenBank/DDBJ databases">
        <authorList>
            <person name="Weinstock G."/>
            <person name="Sodergren E."/>
            <person name="Clifton S."/>
            <person name="Fulton L."/>
            <person name="Fulton B."/>
            <person name="Courtney L."/>
            <person name="Fronick C."/>
            <person name="Harrison M."/>
            <person name="Strong C."/>
            <person name="Farmer C."/>
            <person name="Delahaunty K."/>
            <person name="Markovic C."/>
            <person name="Hall O."/>
            <person name="Minx P."/>
            <person name="Tomlinson C."/>
            <person name="Mitreva M."/>
            <person name="Nelson J."/>
            <person name="Hou S."/>
            <person name="Wollam A."/>
            <person name="Pepin K.H."/>
            <person name="Johnson M."/>
            <person name="Bhonagiri V."/>
            <person name="Nash W.E."/>
            <person name="Warren W."/>
            <person name="Chinwalla A."/>
            <person name="Mardis E.R."/>
            <person name="Wilson R.K."/>
        </authorList>
    </citation>
    <scope>NUCLEOTIDE SEQUENCE [LARGE SCALE GENOMIC DNA]</scope>
    <source>
        <strain evidence="1 2">DSM 13280</strain>
    </source>
</reference>
<protein>
    <submittedName>
        <fullName evidence="1">Uncharacterized protein</fullName>
    </submittedName>
</protein>
<dbReference type="STRING" id="521003.COLINT_03170"/>
<proteinExistence type="predicted"/>
<evidence type="ECO:0000313" key="1">
    <source>
        <dbReference type="EMBL" id="EEP44091.1"/>
    </source>
</evidence>
<name>C4FAS5_9ACTN</name>
<dbReference type="Proteomes" id="UP000003295">
    <property type="component" value="Unassembled WGS sequence"/>
</dbReference>
<evidence type="ECO:0000313" key="2">
    <source>
        <dbReference type="Proteomes" id="UP000003295"/>
    </source>
</evidence>
<feature type="non-terminal residue" evidence="1">
    <location>
        <position position="1"/>
    </location>
</feature>
<dbReference type="HOGENOM" id="CLU_2325567_0_0_11"/>
<accession>C4FAS5</accession>
<dbReference type="AlphaFoldDB" id="C4FAS5"/>